<dbReference type="InterPro" id="IPR011084">
    <property type="entry name" value="DRMBL"/>
</dbReference>
<comment type="caution">
    <text evidence="3">The sequence shown here is derived from an EMBL/GenBank/DDBJ whole genome shotgun (WGS) entry which is preliminary data.</text>
</comment>
<dbReference type="GO" id="GO:0036297">
    <property type="term" value="P:interstrand cross-link repair"/>
    <property type="evidence" value="ECO:0007669"/>
    <property type="project" value="TreeGrafter"/>
</dbReference>
<organism evidence="3 4">
    <name type="scientific">Populus tomentosa</name>
    <name type="common">Chinese white poplar</name>
    <dbReference type="NCBI Taxonomy" id="118781"/>
    <lineage>
        <taxon>Eukaryota</taxon>
        <taxon>Viridiplantae</taxon>
        <taxon>Streptophyta</taxon>
        <taxon>Embryophyta</taxon>
        <taxon>Tracheophyta</taxon>
        <taxon>Spermatophyta</taxon>
        <taxon>Magnoliopsida</taxon>
        <taxon>eudicotyledons</taxon>
        <taxon>Gunneridae</taxon>
        <taxon>Pentapetalae</taxon>
        <taxon>rosids</taxon>
        <taxon>fabids</taxon>
        <taxon>Malpighiales</taxon>
        <taxon>Salicaceae</taxon>
        <taxon>Saliceae</taxon>
        <taxon>Populus</taxon>
    </lineage>
</organism>
<keyword evidence="4" id="KW-1185">Reference proteome</keyword>
<dbReference type="GO" id="GO:0035312">
    <property type="term" value="F:5'-3' DNA exonuclease activity"/>
    <property type="evidence" value="ECO:0007669"/>
    <property type="project" value="TreeGrafter"/>
</dbReference>
<gene>
    <name evidence="3" type="ORF">POTOM_028629</name>
</gene>
<protein>
    <recommendedName>
        <fullName evidence="2">DNA repair metallo-beta-lactamase domain-containing protein</fullName>
    </recommendedName>
</protein>
<evidence type="ECO:0000313" key="3">
    <source>
        <dbReference type="EMBL" id="KAG6767424.1"/>
    </source>
</evidence>
<dbReference type="PANTHER" id="PTHR23240:SF31">
    <property type="entry name" value="DNA REPAIR METALLO-BETA-LACTAMASE FAMILY PROTEIN"/>
    <property type="match status" value="1"/>
</dbReference>
<name>A0A8X8CUU4_POPTO</name>
<evidence type="ECO:0000313" key="4">
    <source>
        <dbReference type="Proteomes" id="UP000886885"/>
    </source>
</evidence>
<evidence type="ECO:0000259" key="2">
    <source>
        <dbReference type="Pfam" id="PF07522"/>
    </source>
</evidence>
<evidence type="ECO:0000256" key="1">
    <source>
        <dbReference type="SAM" id="MobiDB-lite"/>
    </source>
</evidence>
<dbReference type="FunFam" id="3.40.50.12650:FF:000005">
    <property type="entry name" value="DNA repair metallo-beta-lactamase family protein"/>
    <property type="match status" value="1"/>
</dbReference>
<dbReference type="GO" id="GO:0003684">
    <property type="term" value="F:damaged DNA binding"/>
    <property type="evidence" value="ECO:0007669"/>
    <property type="project" value="TreeGrafter"/>
</dbReference>
<sequence length="553" mass="62320">MPIELPRGLPFSVDTWSPNSKRKRHHFLTHAHKDHTSGILTHSCYPIYTTHLTKLFVLQNYPQLEGSLFVGIEVGESVVINDPDGEFKVTAFDANHCRGAVMFLFEGNFGNILHTGDCRLTPEGVRCLPEKYISKKGKEPRCQLDYVFLDCTFGKFTQKLPSKHSAIQQVLNCIWKHPAATVVYLTCDLLGQEDILAAVSETFGSKIFVDEVANTESFRALTLTVPEILTQDPSSRFHMFDGFPKLYERAAKKIAEAQANLQPEPLIIRPSAQWYACEEGYSETESQRKLRFNEAVRDPNGVWHVCYSMHSTRGELEWALQLLVPKCVVSTTPSCLAMELDYVKKHCSGTKLTLDDRLWKLLDINVEASSETEVTARVLDYPSVVEQPIQISAQSQSSPVKVTSRRLLSLSPPSKRPEVTLFGRARLGIPDSGFPAEEKIESIKDSSQVVVHKMDQDVPFENEVEVKCENILESKLDTGLKCENKLDTTKQCGKSVKKEVLKVSVRSPIGSSRNFSETLRKLYRSMNVHVPRPLPSLSELMNSKKGTKRRFES</sequence>
<dbReference type="GO" id="GO:0006303">
    <property type="term" value="P:double-strand break repair via nonhomologous end joining"/>
    <property type="evidence" value="ECO:0007669"/>
    <property type="project" value="TreeGrafter"/>
</dbReference>
<dbReference type="Proteomes" id="UP000886885">
    <property type="component" value="Chromosome 7D"/>
</dbReference>
<dbReference type="AlphaFoldDB" id="A0A8X8CUU4"/>
<proteinExistence type="predicted"/>
<dbReference type="OrthoDB" id="262529at2759"/>
<dbReference type="PANTHER" id="PTHR23240">
    <property type="entry name" value="DNA CROSS-LINK REPAIR PROTEIN PSO2/SNM1-RELATED"/>
    <property type="match status" value="1"/>
</dbReference>
<accession>A0A8X8CUU4</accession>
<reference evidence="3" key="1">
    <citation type="journal article" date="2020" name="bioRxiv">
        <title>Hybrid origin of Populus tomentosa Carr. identified through genome sequencing and phylogenomic analysis.</title>
        <authorList>
            <person name="An X."/>
            <person name="Gao K."/>
            <person name="Chen Z."/>
            <person name="Li J."/>
            <person name="Yang X."/>
            <person name="Yang X."/>
            <person name="Zhou J."/>
            <person name="Guo T."/>
            <person name="Zhao T."/>
            <person name="Huang S."/>
            <person name="Miao D."/>
            <person name="Khan W.U."/>
            <person name="Rao P."/>
            <person name="Ye M."/>
            <person name="Lei B."/>
            <person name="Liao W."/>
            <person name="Wang J."/>
            <person name="Ji L."/>
            <person name="Li Y."/>
            <person name="Guo B."/>
            <person name="Mustafa N.S."/>
            <person name="Li S."/>
            <person name="Yun Q."/>
            <person name="Keller S.R."/>
            <person name="Mao J."/>
            <person name="Zhang R."/>
            <person name="Strauss S.H."/>
        </authorList>
    </citation>
    <scope>NUCLEOTIDE SEQUENCE</scope>
    <source>
        <strain evidence="3">GM15</strain>
        <tissue evidence="3">Leaf</tissue>
    </source>
</reference>
<dbReference type="Pfam" id="PF07522">
    <property type="entry name" value="DRMBL"/>
    <property type="match status" value="1"/>
</dbReference>
<dbReference type="EMBL" id="JAAWWB010000014">
    <property type="protein sequence ID" value="KAG6767424.1"/>
    <property type="molecule type" value="Genomic_DNA"/>
</dbReference>
<feature type="domain" description="DNA repair metallo-beta-lactamase" evidence="2">
    <location>
        <begin position="227"/>
        <end position="335"/>
    </location>
</feature>
<dbReference type="FunFam" id="3.60.15.10:FF:000039">
    <property type="entry name" value="DNA repair metallo-beta-lactamase family protein"/>
    <property type="match status" value="1"/>
</dbReference>
<feature type="region of interest" description="Disordered" evidence="1">
    <location>
        <begin position="533"/>
        <end position="553"/>
    </location>
</feature>